<keyword evidence="6 9" id="KW-0238">DNA-binding</keyword>
<keyword evidence="5 9" id="KW-0067">ATP-binding</keyword>
<keyword evidence="3 9" id="KW-0547">Nucleotide-binding</keyword>
<dbReference type="Pfam" id="PF01624">
    <property type="entry name" value="MutS_I"/>
    <property type="match status" value="1"/>
</dbReference>
<dbReference type="AlphaFoldDB" id="A0A2P6ARM3"/>
<dbReference type="GO" id="GO:0003684">
    <property type="term" value="F:damaged DNA binding"/>
    <property type="evidence" value="ECO:0007669"/>
    <property type="project" value="UniProtKB-UniRule"/>
</dbReference>
<dbReference type="NCBIfam" id="NF003810">
    <property type="entry name" value="PRK05399.1"/>
    <property type="match status" value="1"/>
</dbReference>
<evidence type="ECO:0000256" key="6">
    <source>
        <dbReference type="ARBA" id="ARBA00023125"/>
    </source>
</evidence>
<comment type="caution">
    <text evidence="13">The sequence shown here is derived from an EMBL/GenBank/DDBJ whole genome shotgun (WGS) entry which is preliminary data.</text>
</comment>
<dbReference type="InterPro" id="IPR007695">
    <property type="entry name" value="DNA_mismatch_repair_MutS-lik_N"/>
</dbReference>
<dbReference type="InterPro" id="IPR016151">
    <property type="entry name" value="DNA_mismatch_repair_MutS_N"/>
</dbReference>
<dbReference type="InterPro" id="IPR045076">
    <property type="entry name" value="MutS"/>
</dbReference>
<dbReference type="SUPFAM" id="SSF53150">
    <property type="entry name" value="DNA repair protein MutS, domain II"/>
    <property type="match status" value="1"/>
</dbReference>
<evidence type="ECO:0000256" key="1">
    <source>
        <dbReference type="ARBA" id="ARBA00006271"/>
    </source>
</evidence>
<feature type="binding site" evidence="9">
    <location>
        <begin position="604"/>
        <end position="611"/>
    </location>
    <ligand>
        <name>ATP</name>
        <dbReference type="ChEBI" id="CHEBI:30616"/>
    </ligand>
</feature>
<dbReference type="HAMAP" id="MF_00096">
    <property type="entry name" value="MutS"/>
    <property type="match status" value="1"/>
</dbReference>
<dbReference type="Gene3D" id="3.30.420.110">
    <property type="entry name" value="MutS, connector domain"/>
    <property type="match status" value="1"/>
</dbReference>
<dbReference type="Pfam" id="PF00488">
    <property type="entry name" value="MutS_V"/>
    <property type="match status" value="1"/>
</dbReference>
<comment type="function">
    <text evidence="8 9">This protein is involved in the repair of mismatches in DNA. It is possible that it carries out the mismatch recognition step. This protein has a weak ATPase activity.</text>
</comment>
<dbReference type="InterPro" id="IPR005748">
    <property type="entry name" value="DNA_mismatch_repair_MutS"/>
</dbReference>
<keyword evidence="7 9" id="KW-0234">DNA repair</keyword>
<proteinExistence type="inferred from homology"/>
<reference evidence="14" key="1">
    <citation type="submission" date="2018-02" db="EMBL/GenBank/DDBJ databases">
        <title>Genome sequencing of Solimonas sp. HR-BB.</title>
        <authorList>
            <person name="Lee Y."/>
            <person name="Jeon C.O."/>
        </authorList>
    </citation>
    <scope>NUCLEOTIDE SEQUENCE [LARGE SCALE GENOMIC DNA]</scope>
    <source>
        <strain evidence="14">HR-E</strain>
    </source>
</reference>
<dbReference type="InterPro" id="IPR036187">
    <property type="entry name" value="DNA_mismatch_repair_MutS_sf"/>
</dbReference>
<evidence type="ECO:0000256" key="11">
    <source>
        <dbReference type="SAM" id="MobiDB-lite"/>
    </source>
</evidence>
<dbReference type="InterPro" id="IPR017261">
    <property type="entry name" value="DNA_mismatch_repair_MutS/MSH"/>
</dbReference>
<dbReference type="PROSITE" id="PS00486">
    <property type="entry name" value="DNA_MISMATCH_REPAIR_2"/>
    <property type="match status" value="1"/>
</dbReference>
<dbReference type="GO" id="GO:0005524">
    <property type="term" value="F:ATP binding"/>
    <property type="evidence" value="ECO:0007669"/>
    <property type="project" value="UniProtKB-UniRule"/>
</dbReference>
<comment type="similarity">
    <text evidence="1 9 10">Belongs to the DNA mismatch repair MutS family.</text>
</comment>
<dbReference type="EMBL" id="PTQZ01000171">
    <property type="protein sequence ID" value="PQA38225.1"/>
    <property type="molecule type" value="Genomic_DNA"/>
</dbReference>
<evidence type="ECO:0000256" key="5">
    <source>
        <dbReference type="ARBA" id="ARBA00022840"/>
    </source>
</evidence>
<dbReference type="Gene3D" id="3.40.50.300">
    <property type="entry name" value="P-loop containing nucleotide triphosphate hydrolases"/>
    <property type="match status" value="1"/>
</dbReference>
<dbReference type="FunFam" id="1.10.1420.10:FF:000002">
    <property type="entry name" value="DNA mismatch repair protein MutS"/>
    <property type="match status" value="1"/>
</dbReference>
<organism evidence="13 14">
    <name type="scientific">Amnimonas aquatica</name>
    <dbReference type="NCBI Taxonomy" id="2094561"/>
    <lineage>
        <taxon>Bacteria</taxon>
        <taxon>Pseudomonadati</taxon>
        <taxon>Pseudomonadota</taxon>
        <taxon>Gammaproteobacteria</taxon>
        <taxon>Moraxellales</taxon>
        <taxon>Moraxellaceae</taxon>
        <taxon>Amnimonas</taxon>
    </lineage>
</organism>
<dbReference type="SMART" id="SM00533">
    <property type="entry name" value="MUTSd"/>
    <property type="match status" value="1"/>
</dbReference>
<dbReference type="PANTHER" id="PTHR11361">
    <property type="entry name" value="DNA MISMATCH REPAIR PROTEIN MUTS FAMILY MEMBER"/>
    <property type="match status" value="1"/>
</dbReference>
<evidence type="ECO:0000256" key="3">
    <source>
        <dbReference type="ARBA" id="ARBA00022741"/>
    </source>
</evidence>
<dbReference type="InterPro" id="IPR007860">
    <property type="entry name" value="DNA_mmatch_repair_MutS_con_dom"/>
</dbReference>
<keyword evidence="14" id="KW-1185">Reference proteome</keyword>
<evidence type="ECO:0000256" key="10">
    <source>
        <dbReference type="RuleBase" id="RU003756"/>
    </source>
</evidence>
<dbReference type="PIRSF" id="PIRSF037677">
    <property type="entry name" value="DNA_mis_repair_Msh6"/>
    <property type="match status" value="1"/>
</dbReference>
<dbReference type="SUPFAM" id="SSF48334">
    <property type="entry name" value="DNA repair protein MutS, domain III"/>
    <property type="match status" value="1"/>
</dbReference>
<feature type="region of interest" description="Disordered" evidence="11">
    <location>
        <begin position="808"/>
        <end position="839"/>
    </location>
</feature>
<dbReference type="GO" id="GO:0006298">
    <property type="term" value="P:mismatch repair"/>
    <property type="evidence" value="ECO:0007669"/>
    <property type="project" value="UniProtKB-UniRule"/>
</dbReference>
<dbReference type="CDD" id="cd03284">
    <property type="entry name" value="ABC_MutS1"/>
    <property type="match status" value="1"/>
</dbReference>
<keyword evidence="4 9" id="KW-0227">DNA damage</keyword>
<accession>A0A2P6ARM3</accession>
<dbReference type="OrthoDB" id="9802448at2"/>
<dbReference type="Pfam" id="PF05192">
    <property type="entry name" value="MutS_III"/>
    <property type="match status" value="1"/>
</dbReference>
<gene>
    <name evidence="9 13" type="primary">mutS</name>
    <name evidence="13" type="ORF">C5O18_07230</name>
</gene>
<dbReference type="FunFam" id="3.40.1170.10:FF:000001">
    <property type="entry name" value="DNA mismatch repair protein MutS"/>
    <property type="match status" value="1"/>
</dbReference>
<evidence type="ECO:0000259" key="12">
    <source>
        <dbReference type="PROSITE" id="PS00486"/>
    </source>
</evidence>
<dbReference type="Gene3D" id="3.40.1170.10">
    <property type="entry name" value="DNA repair protein MutS, domain I"/>
    <property type="match status" value="1"/>
</dbReference>
<dbReference type="Pfam" id="PF05188">
    <property type="entry name" value="MutS_II"/>
    <property type="match status" value="1"/>
</dbReference>
<dbReference type="FunFam" id="3.40.50.300:FF:000283">
    <property type="entry name" value="DNA mismatch repair protein MutS"/>
    <property type="match status" value="1"/>
</dbReference>
<dbReference type="InterPro" id="IPR027417">
    <property type="entry name" value="P-loop_NTPase"/>
</dbReference>
<dbReference type="GO" id="GO:0140664">
    <property type="term" value="F:ATP-dependent DNA damage sensor activity"/>
    <property type="evidence" value="ECO:0007669"/>
    <property type="project" value="InterPro"/>
</dbReference>
<dbReference type="InterPro" id="IPR007696">
    <property type="entry name" value="DNA_mismatch_repair_MutS_core"/>
</dbReference>
<dbReference type="SUPFAM" id="SSF55271">
    <property type="entry name" value="DNA repair protein MutS, domain I"/>
    <property type="match status" value="1"/>
</dbReference>
<evidence type="ECO:0000256" key="2">
    <source>
        <dbReference type="ARBA" id="ARBA00021982"/>
    </source>
</evidence>
<dbReference type="NCBIfam" id="TIGR01070">
    <property type="entry name" value="mutS1"/>
    <property type="match status" value="1"/>
</dbReference>
<evidence type="ECO:0000256" key="8">
    <source>
        <dbReference type="ARBA" id="ARBA00024647"/>
    </source>
</evidence>
<dbReference type="PANTHER" id="PTHR11361:SF34">
    <property type="entry name" value="DNA MISMATCH REPAIR PROTEIN MSH1, MITOCHONDRIAL"/>
    <property type="match status" value="1"/>
</dbReference>
<dbReference type="InterPro" id="IPR007861">
    <property type="entry name" value="DNA_mismatch_repair_MutS_clamp"/>
</dbReference>
<protein>
    <recommendedName>
        <fullName evidence="2 9">DNA mismatch repair protein MutS</fullName>
    </recommendedName>
</protein>
<dbReference type="Proteomes" id="UP000243900">
    <property type="component" value="Unassembled WGS sequence"/>
</dbReference>
<name>A0A2P6ARM3_9GAMM</name>
<evidence type="ECO:0000256" key="7">
    <source>
        <dbReference type="ARBA" id="ARBA00023204"/>
    </source>
</evidence>
<evidence type="ECO:0000313" key="13">
    <source>
        <dbReference type="EMBL" id="PQA38225.1"/>
    </source>
</evidence>
<dbReference type="GO" id="GO:0005829">
    <property type="term" value="C:cytosol"/>
    <property type="evidence" value="ECO:0007669"/>
    <property type="project" value="TreeGrafter"/>
</dbReference>
<evidence type="ECO:0000313" key="14">
    <source>
        <dbReference type="Proteomes" id="UP000243900"/>
    </source>
</evidence>
<dbReference type="Gene3D" id="1.10.1420.10">
    <property type="match status" value="2"/>
</dbReference>
<evidence type="ECO:0000256" key="4">
    <source>
        <dbReference type="ARBA" id="ARBA00022763"/>
    </source>
</evidence>
<dbReference type="Pfam" id="PF05190">
    <property type="entry name" value="MutS_IV"/>
    <property type="match status" value="1"/>
</dbReference>
<dbReference type="GO" id="GO:0030983">
    <property type="term" value="F:mismatched DNA binding"/>
    <property type="evidence" value="ECO:0007669"/>
    <property type="project" value="InterPro"/>
</dbReference>
<dbReference type="SMART" id="SM00534">
    <property type="entry name" value="MUTSac"/>
    <property type="match status" value="1"/>
</dbReference>
<dbReference type="InterPro" id="IPR036678">
    <property type="entry name" value="MutS_con_dom_sf"/>
</dbReference>
<dbReference type="SUPFAM" id="SSF52540">
    <property type="entry name" value="P-loop containing nucleoside triphosphate hydrolases"/>
    <property type="match status" value="1"/>
</dbReference>
<sequence length="874" mass="96275">MMAQYLRIKAEHPHELVFYRMGDFYELFYDDAKKASRLLDITLTQRGKSAGEPIAMAGIPYHAAENYIARLIRQGESVVICEQVGEPGAQKGPMERQVARVVTPGTVSDEAFLEERRDTLLAAICLLRGSWGLATLNMAAGRLQVQELASEDLLTAELARLAPAELLFPEDAPWRDLLAEQRGLRPRMPWHFEPESARRLLCQQFDVHDLKGYGCDDLTAAVTAAGALLGYARETQRSALPHLRGISVENARDTLQMDPATRRNLELTQNLQGETQATLAAVLDQTRSPMGSRLLRRWLHQPIRDRQVLRARQQAIAELLGEQAWDELGDWLGGMGDGERILARVALRTARPRDLARLRDLLGLMPALNGWLLPRQALRLRELVGAIRPFPALAETLRRAIVEAPPVVLRDGGVIAEGYDAELDELRGISSNAGDYLLQLEAQERERTGIPGLKIGYNRVSGYYFELSRSQAEQAPAHFIRRQTLKNAERYITPELKAFEDKALSASARALAREKLIYEQILDIVLDDLAPLQALCEALAELDTLACLAERSDTLNWVCPTLSDDSGLHIRDGRHPVVERMISQPFTANDLDLAPERRMLVITGPNMGGKSTYMRQTALITLLAHIGSHVPAREAVIGPVDRIFTRIGSSDDLASGRSTFMVEMTEAANILHNATADSLVIMDEIGRGTSTFDGLSLAWAAAEYLAVEKRALTLFATHYFELTALPEQLEGVANVHLSAAEHEGRVVFLHSVKDGPASQSYGLAVAQLAGIPQAVISAARHKLQQLEQQSVSVAGGAPVLAAVAPAIEPASPGTAEDAPRGRARATRQPEPGPQPDLFATRYPSEIELQLRDVDPDNLTPRQAHELLYALKKLL</sequence>
<evidence type="ECO:0000256" key="9">
    <source>
        <dbReference type="HAMAP-Rule" id="MF_00096"/>
    </source>
</evidence>
<dbReference type="RefSeq" id="WP_105192762.1">
    <property type="nucleotide sequence ID" value="NZ_PTQZ01000171.1"/>
</dbReference>
<dbReference type="InterPro" id="IPR000432">
    <property type="entry name" value="DNA_mismatch_repair_MutS_C"/>
</dbReference>
<feature type="domain" description="DNA mismatch repair proteins mutS family" evidence="12">
    <location>
        <begin position="678"/>
        <end position="694"/>
    </location>
</feature>
<dbReference type="Gene3D" id="6.10.140.430">
    <property type="match status" value="1"/>
</dbReference>